<dbReference type="Proteomes" id="UP000198940">
    <property type="component" value="Unassembled WGS sequence"/>
</dbReference>
<organism evidence="3 4">
    <name type="scientific">Flagellimonas taeanensis</name>
    <dbReference type="NCBI Taxonomy" id="1005926"/>
    <lineage>
        <taxon>Bacteria</taxon>
        <taxon>Pseudomonadati</taxon>
        <taxon>Bacteroidota</taxon>
        <taxon>Flavobacteriia</taxon>
        <taxon>Flavobacteriales</taxon>
        <taxon>Flavobacteriaceae</taxon>
        <taxon>Flagellimonas</taxon>
    </lineage>
</organism>
<dbReference type="InterPro" id="IPR018547">
    <property type="entry name" value="AbiEi_C"/>
</dbReference>
<protein>
    <submittedName>
        <fullName evidence="3">Transcriptional regulator, predicted component of viral defense system</fullName>
    </submittedName>
</protein>
<dbReference type="AlphaFoldDB" id="A0A1M6T580"/>
<dbReference type="RefSeq" id="WP_036382170.1">
    <property type="nucleotide sequence ID" value="NZ_FOKU01000003.1"/>
</dbReference>
<dbReference type="Proteomes" id="UP000184031">
    <property type="component" value="Unassembled WGS sequence"/>
</dbReference>
<gene>
    <name evidence="2" type="ORF">SAMN04487891_10366</name>
    <name evidence="3" type="ORF">SAMN05216293_1227</name>
</gene>
<evidence type="ECO:0000313" key="2">
    <source>
        <dbReference type="EMBL" id="SFB85579.1"/>
    </source>
</evidence>
<keyword evidence="5" id="KW-1185">Reference proteome</keyword>
<dbReference type="EMBL" id="FOKU01000003">
    <property type="protein sequence ID" value="SFB85579.1"/>
    <property type="molecule type" value="Genomic_DNA"/>
</dbReference>
<accession>A0A1M6T580</accession>
<evidence type="ECO:0000259" key="1">
    <source>
        <dbReference type="Pfam" id="PF09407"/>
    </source>
</evidence>
<evidence type="ECO:0000313" key="3">
    <source>
        <dbReference type="EMBL" id="SHK52115.1"/>
    </source>
</evidence>
<dbReference type="STRING" id="1055723.SAMN05216293_1227"/>
<dbReference type="Pfam" id="PF09407">
    <property type="entry name" value="AbiEi_1"/>
    <property type="match status" value="1"/>
</dbReference>
<dbReference type="EMBL" id="FRAT01000003">
    <property type="protein sequence ID" value="SHK52115.1"/>
    <property type="molecule type" value="Genomic_DNA"/>
</dbReference>
<evidence type="ECO:0000313" key="5">
    <source>
        <dbReference type="Proteomes" id="UP000198940"/>
    </source>
</evidence>
<comment type="caution">
    <text evidence="3">The sequence shown here is derived from an EMBL/GenBank/DDBJ whole genome shotgun (WGS) entry which is preliminary data.</text>
</comment>
<evidence type="ECO:0000313" key="4">
    <source>
        <dbReference type="Proteomes" id="UP000184031"/>
    </source>
</evidence>
<proteinExistence type="predicted"/>
<reference evidence="3 4" key="1">
    <citation type="submission" date="2016-11" db="EMBL/GenBank/DDBJ databases">
        <authorList>
            <person name="Varghese N."/>
            <person name="Submissions S."/>
        </authorList>
    </citation>
    <scope>NUCLEOTIDE SEQUENCE [LARGE SCALE GENOMIC DNA]</scope>
    <source>
        <strain evidence="3 4">CGMCC 1.12174</strain>
        <strain evidence="2 5">DSM 26351</strain>
    </source>
</reference>
<name>A0A1M6T580_9FLAO</name>
<sequence length="263" mass="30107">MQLADFIKSRLSVEEYSFSRDEYMAYSGKDANAVATDLAYLSEKGEIIALRKGFYLIIPPRYSKLSVIPLELYVNKLFVHLGKPYYIGLYSAAQLHGAAHQQAQTEYIITEGTRMLDIHKKNIAINFFLTSNWPQANIVQKRSDAGYFNVSDPLLTIVDLIYHQRKLGGINRMLANIEELLEEVEGSEMNSLLQWYPHKSVLQRLGFLMDYVNPKNDLLEPLIVYLERHGFYPVLLNTSDKIKPGAVDNKWKVDVNLALESDI</sequence>
<dbReference type="OrthoDB" id="42441at2"/>
<feature type="domain" description="AbiEi antitoxin C-terminal" evidence="1">
    <location>
        <begin position="68"/>
        <end position="210"/>
    </location>
</feature>